<name>A0A8S1R418_9CILI</name>
<feature type="compositionally biased region" description="Polar residues" evidence="1">
    <location>
        <begin position="552"/>
        <end position="577"/>
    </location>
</feature>
<reference evidence="2" key="1">
    <citation type="submission" date="2021-01" db="EMBL/GenBank/DDBJ databases">
        <authorList>
            <consortium name="Genoscope - CEA"/>
            <person name="William W."/>
        </authorList>
    </citation>
    <scope>NUCLEOTIDE SEQUENCE</scope>
</reference>
<accession>A0A8S1R418</accession>
<evidence type="ECO:0000256" key="1">
    <source>
        <dbReference type="SAM" id="MobiDB-lite"/>
    </source>
</evidence>
<keyword evidence="3" id="KW-1185">Reference proteome</keyword>
<feature type="region of interest" description="Disordered" evidence="1">
    <location>
        <begin position="545"/>
        <end position="586"/>
    </location>
</feature>
<evidence type="ECO:0000313" key="3">
    <source>
        <dbReference type="Proteomes" id="UP000692954"/>
    </source>
</evidence>
<comment type="caution">
    <text evidence="2">The sequence shown here is derived from an EMBL/GenBank/DDBJ whole genome shotgun (WGS) entry which is preliminary data.</text>
</comment>
<dbReference type="Proteomes" id="UP000692954">
    <property type="component" value="Unassembled WGS sequence"/>
</dbReference>
<organism evidence="2 3">
    <name type="scientific">Paramecium sonneborni</name>
    <dbReference type="NCBI Taxonomy" id="65129"/>
    <lineage>
        <taxon>Eukaryota</taxon>
        <taxon>Sar</taxon>
        <taxon>Alveolata</taxon>
        <taxon>Ciliophora</taxon>
        <taxon>Intramacronucleata</taxon>
        <taxon>Oligohymenophorea</taxon>
        <taxon>Peniculida</taxon>
        <taxon>Parameciidae</taxon>
        <taxon>Paramecium</taxon>
    </lineage>
</organism>
<dbReference type="AlphaFoldDB" id="A0A8S1R418"/>
<gene>
    <name evidence="2" type="ORF">PSON_ATCC_30995.1.T1360092</name>
</gene>
<protein>
    <submittedName>
        <fullName evidence="2">Uncharacterized protein</fullName>
    </submittedName>
</protein>
<proteinExistence type="predicted"/>
<sequence>MIEVTFIVNQLSIQQTQSVYLDQRIDFHIRHILYQASVDLYNWENIQCSIIYSNVKYGCDKTFEELNITNNSKLSIKFTKPISIEILNQQFASIQYQADAFDRIKMFQEWIIKNHLRNAQYEIQIIDASNGKSIQDETWIQNGIQQSIQVLLNINVKQSILWQGNSITIEFNVFSPISQLIQSLKNQLKINTIISLQYQDNNLKPEILYFNQNIPLNIQLQANIPNALTYRISFQKQQREKQITCNSYSFVSEIIRQLRSQFQINKSSNILLKYYWILDTKNTFAQEDIPNFSLIELIEEDSQGEFQITLRNIGENVDQQQNDIICLVRIDTTLKQLSQRIPHQINEEVKFYLDQNAQQQLDDQQNMENLDVCYGMTIMYKIERRPRITQIYKQIEQKKFGILIVNMNSVTTQELAIQNDVFALASIMRHNFGLPKNQIIKFSIGTTLLKDEDNLDKILDGKFDNLQAIFLETINIYLKYLHNDSKTLITVKLEDTLEKISKEQNLNGIFKINDKSLSINETFAQLQIYNGETIIYEKTTPIEEESEKIPSINNDPISQNQQLHQPSPINSGIQESNDQQKELPVAKPQNVQSKIENIIKEEDFINVNTQVGGRVYKFRAKGTQRFEVLKSILYDFLIKEEPERIKYYSLVNEEQVLRDDILISSLNKQEINIQLKLKQNII</sequence>
<dbReference type="OrthoDB" id="306291at2759"/>
<evidence type="ECO:0000313" key="2">
    <source>
        <dbReference type="EMBL" id="CAD8122103.1"/>
    </source>
</evidence>
<dbReference type="EMBL" id="CAJJDN010000136">
    <property type="protein sequence ID" value="CAD8122103.1"/>
    <property type="molecule type" value="Genomic_DNA"/>
</dbReference>